<feature type="domain" description="Formyl transferase N-terminal" evidence="1">
    <location>
        <begin position="58"/>
        <end position="132"/>
    </location>
</feature>
<evidence type="ECO:0000313" key="2">
    <source>
        <dbReference type="EMBL" id="BDS05799.1"/>
    </source>
</evidence>
<dbReference type="InterPro" id="IPR036477">
    <property type="entry name" value="Formyl_transf_N_sf"/>
</dbReference>
<dbReference type="Pfam" id="PF00551">
    <property type="entry name" value="Formyl_trans_N"/>
    <property type="match status" value="1"/>
</dbReference>
<dbReference type="SUPFAM" id="SSF53328">
    <property type="entry name" value="Formyltransferase"/>
    <property type="match status" value="1"/>
</dbReference>
<name>A0AAT9FIH3_9BACT</name>
<protein>
    <recommendedName>
        <fullName evidence="1">Formyl transferase N-terminal domain-containing protein</fullName>
    </recommendedName>
</protein>
<gene>
    <name evidence="2" type="ORF">NT6N_08390</name>
</gene>
<dbReference type="Gene3D" id="3.40.50.170">
    <property type="entry name" value="Formyl transferase, N-terminal domain"/>
    <property type="match status" value="1"/>
</dbReference>
<dbReference type="KEGG" id="osu:NT6N_08390"/>
<sequence length="224" mass="25207">MEKPLRILVIGDPCLKDEISHIVGSSSADVSVVIWQKQSAHARSLIEAAWREEAGWDIAFSVYSDYVLPSRGLDRIRVPLNIHPALPSHPGVGYDVLPLIDGEKKCGATMHWMDEQIDHGVVLESSSMEIPQNANYPVVRKLNQMAVLSLFEKWFRLATGTTQSAFFERLRVPVSQGRGWTGPYVSEAVRTAKLNDFQRMDPVKWEKYEIPPALMSPPRKVSRA</sequence>
<evidence type="ECO:0000259" key="1">
    <source>
        <dbReference type="Pfam" id="PF00551"/>
    </source>
</evidence>
<dbReference type="AlphaFoldDB" id="A0AAT9FIH3"/>
<dbReference type="EMBL" id="AP026866">
    <property type="protein sequence ID" value="BDS05799.1"/>
    <property type="molecule type" value="Genomic_DNA"/>
</dbReference>
<accession>A0AAT9FIH3</accession>
<reference evidence="2" key="1">
    <citation type="submission" date="2024-07" db="EMBL/GenBank/DDBJ databases">
        <title>Complete genome sequence of Verrucomicrobiaceae bacterium NT6N.</title>
        <authorList>
            <person name="Huang C."/>
            <person name="Takami H."/>
            <person name="Hamasaki K."/>
        </authorList>
    </citation>
    <scope>NUCLEOTIDE SEQUENCE</scope>
    <source>
        <strain evidence="2">NT6N</strain>
    </source>
</reference>
<dbReference type="InterPro" id="IPR002376">
    <property type="entry name" value="Formyl_transf_N"/>
</dbReference>
<organism evidence="2">
    <name type="scientific">Oceaniferula spumae</name>
    <dbReference type="NCBI Taxonomy" id="2979115"/>
    <lineage>
        <taxon>Bacteria</taxon>
        <taxon>Pseudomonadati</taxon>
        <taxon>Verrucomicrobiota</taxon>
        <taxon>Verrucomicrobiia</taxon>
        <taxon>Verrucomicrobiales</taxon>
        <taxon>Verrucomicrobiaceae</taxon>
        <taxon>Oceaniferula</taxon>
    </lineage>
</organism>
<proteinExistence type="predicted"/>